<reference evidence="2 3" key="1">
    <citation type="submission" date="2019-12" db="EMBL/GenBank/DDBJ databases">
        <authorList>
            <person name="Ayuk M.A."/>
            <person name="Robinson C.J."/>
            <person name="Anderson W.A."/>
            <person name="Ullah H."/>
            <person name="Gugssa A."/>
            <person name="Somiranjan G."/>
            <person name="Allen A."/>
            <person name="Lourds M.F."/>
            <person name="Quagraine B.K."/>
            <person name="Smith M."/>
            <person name="Moore M."/>
            <person name="Oliver J."/>
            <person name="Irabor E."/>
            <person name="Roy S.D."/>
            <person name="Bassey G."/>
            <person name="Louis B.N."/>
            <person name="Adu D."/>
            <person name="Akhimien C.E."/>
            <person name="Annor K."/>
            <person name="Archibald A."/>
            <person name="Ashagre K.C."/>
            <person name="Baity M.R."/>
            <person name="Barnes K.J."/>
            <person name="Barrios L.E."/>
            <person name="Black A.C."/>
            <person name="Bowen'Kauth M.S."/>
            <person name="Bowman K.N."/>
            <person name="Breaux D.L."/>
            <person name="Brooks J.A."/>
            <person name="Bwayili H.A."/>
            <person name="Caine T."/>
            <person name="Williams A.Y."/>
            <person name="Norris L.J."/>
            <person name="Nwozo E.O."/>
            <person name="Prosper P.L."/>
            <person name="Rankin N.A."/>
            <person name="Richardson K.M."/>
            <person name="Robinson D.M."/>
            <person name="Salters D.J."/>
            <person name="Savage M.A."/>
            <person name="Solomon S.M."/>
            <person name="Williams L.R."/>
            <person name="Curtis N."/>
            <person name="Garlena R.A."/>
            <person name="Russell D.A."/>
            <person name="Pope W.H."/>
            <person name="Jacobs-Sera D."/>
            <person name="Hatfull G.F."/>
        </authorList>
    </citation>
    <scope>NUCLEOTIDE SEQUENCE [LARGE SCALE GENOMIC DNA]</scope>
</reference>
<dbReference type="Proteomes" id="UP000463915">
    <property type="component" value="Segment"/>
</dbReference>
<organism evidence="2 3">
    <name type="scientific">Mycobacterium phage Onyinye</name>
    <dbReference type="NCBI Taxonomy" id="2686235"/>
    <lineage>
        <taxon>Viruses</taxon>
        <taxon>Duplodnaviria</taxon>
        <taxon>Heunggongvirae</taxon>
        <taxon>Uroviricota</taxon>
        <taxon>Caudoviricetes</taxon>
        <taxon>Onyinyevirus</taxon>
        <taxon>Onyinyevirus onyinye</taxon>
    </lineage>
</organism>
<evidence type="ECO:0000256" key="1">
    <source>
        <dbReference type="SAM" id="Phobius"/>
    </source>
</evidence>
<feature type="transmembrane region" description="Helical" evidence="1">
    <location>
        <begin position="6"/>
        <end position="38"/>
    </location>
</feature>
<keyword evidence="1" id="KW-0472">Membrane</keyword>
<dbReference type="RefSeq" id="YP_010649255.1">
    <property type="nucleotide sequence ID" value="NC_070765.1"/>
</dbReference>
<dbReference type="KEGG" id="vg:77924804"/>
<name>A0A6B9L9G0_9CAUD</name>
<keyword evidence="1" id="KW-0812">Transmembrane</keyword>
<dbReference type="GeneID" id="77924804"/>
<dbReference type="Pfam" id="PF19626">
    <property type="entry name" value="DUF6131"/>
    <property type="match status" value="1"/>
</dbReference>
<evidence type="ECO:0000313" key="2">
    <source>
        <dbReference type="EMBL" id="QHB37413.1"/>
    </source>
</evidence>
<evidence type="ECO:0000313" key="3">
    <source>
        <dbReference type="Proteomes" id="UP000463915"/>
    </source>
</evidence>
<dbReference type="InterPro" id="IPR046134">
    <property type="entry name" value="DUF6131"/>
</dbReference>
<accession>A0A6B9L9G0</accession>
<keyword evidence="3" id="KW-1185">Reference proteome</keyword>
<dbReference type="EMBL" id="MN813687">
    <property type="protein sequence ID" value="QHB37413.1"/>
    <property type="molecule type" value="Genomic_DNA"/>
</dbReference>
<protein>
    <submittedName>
        <fullName evidence="2">Membrane protein</fullName>
    </submittedName>
</protein>
<sequence length="51" mass="5488">MIVLGVILALIGYLLGVPFVGPIGIILVVVGLLLWLLGSTGRPVGGRRYWW</sequence>
<gene>
    <name evidence="2" type="primary">6</name>
    <name evidence="2" type="ORF">SEA_ONYINYE_6</name>
</gene>
<proteinExistence type="predicted"/>
<keyword evidence="1" id="KW-1133">Transmembrane helix</keyword>